<dbReference type="OrthoDB" id="9800600at2"/>
<evidence type="ECO:0000313" key="4">
    <source>
        <dbReference type="Proteomes" id="UP000256561"/>
    </source>
</evidence>
<organism evidence="3 4">
    <name type="scientific">Alteromonas aestuariivivens</name>
    <dbReference type="NCBI Taxonomy" id="1938339"/>
    <lineage>
        <taxon>Bacteria</taxon>
        <taxon>Pseudomonadati</taxon>
        <taxon>Pseudomonadota</taxon>
        <taxon>Gammaproteobacteria</taxon>
        <taxon>Alteromonadales</taxon>
        <taxon>Alteromonadaceae</taxon>
        <taxon>Alteromonas/Salinimonas group</taxon>
        <taxon>Alteromonas</taxon>
    </lineage>
</organism>
<feature type="domain" description="Activator of Hsp90 ATPase homologue 1/2-like C-terminal" evidence="2">
    <location>
        <begin position="19"/>
        <end position="141"/>
    </location>
</feature>
<keyword evidence="4" id="KW-1185">Reference proteome</keyword>
<dbReference type="SUPFAM" id="SSF55961">
    <property type="entry name" value="Bet v1-like"/>
    <property type="match status" value="1"/>
</dbReference>
<dbReference type="RefSeq" id="WP_115594018.1">
    <property type="nucleotide sequence ID" value="NZ_QRHA01000010.1"/>
</dbReference>
<reference evidence="4" key="1">
    <citation type="submission" date="2018-08" db="EMBL/GenBank/DDBJ databases">
        <authorList>
            <person name="Zhang J."/>
            <person name="Du Z.-J."/>
        </authorList>
    </citation>
    <scope>NUCLEOTIDE SEQUENCE [LARGE SCALE GENOMIC DNA]</scope>
    <source>
        <strain evidence="4">KCTC 52655</strain>
    </source>
</reference>
<dbReference type="Proteomes" id="UP000256561">
    <property type="component" value="Unassembled WGS sequence"/>
</dbReference>
<comment type="caution">
    <text evidence="3">The sequence shown here is derived from an EMBL/GenBank/DDBJ whole genome shotgun (WGS) entry which is preliminary data.</text>
</comment>
<dbReference type="EMBL" id="QRHA01000010">
    <property type="protein sequence ID" value="RDV24496.1"/>
    <property type="molecule type" value="Genomic_DNA"/>
</dbReference>
<evidence type="ECO:0000256" key="1">
    <source>
        <dbReference type="ARBA" id="ARBA00006817"/>
    </source>
</evidence>
<dbReference type="Gene3D" id="3.30.530.20">
    <property type="match status" value="1"/>
</dbReference>
<accession>A0A3D8M4B7</accession>
<dbReference type="InterPro" id="IPR023393">
    <property type="entry name" value="START-like_dom_sf"/>
</dbReference>
<name>A0A3D8M4B7_9ALTE</name>
<dbReference type="InterPro" id="IPR013538">
    <property type="entry name" value="ASHA1/2-like_C"/>
</dbReference>
<dbReference type="AlphaFoldDB" id="A0A3D8M4B7"/>
<comment type="similarity">
    <text evidence="1">Belongs to the AHA1 family.</text>
</comment>
<protein>
    <recommendedName>
        <fullName evidence="2">Activator of Hsp90 ATPase homologue 1/2-like C-terminal domain-containing protein</fullName>
    </recommendedName>
</protein>
<dbReference type="Pfam" id="PF08327">
    <property type="entry name" value="AHSA1"/>
    <property type="match status" value="1"/>
</dbReference>
<sequence length="142" mass="16358">MSESILIDAIEQTRTFNQPIARVWAAISDPKQVAQWFGERAEYQLVAGSIGYFEWVNTDCAGKYAMRVEKVQAPNYFAWRWMNDTNVPFEINGSTLVEFILTEEGESTELLVRETGFASQKHWQMNTQGWQNELAELVAWLS</sequence>
<evidence type="ECO:0000259" key="2">
    <source>
        <dbReference type="Pfam" id="PF08327"/>
    </source>
</evidence>
<evidence type="ECO:0000313" key="3">
    <source>
        <dbReference type="EMBL" id="RDV24496.1"/>
    </source>
</evidence>
<proteinExistence type="inferred from homology"/>
<gene>
    <name evidence="3" type="ORF">DXV75_13825</name>
</gene>